<gene>
    <name evidence="1" type="ORF">SAMN06297358_3478</name>
</gene>
<dbReference type="RefSeq" id="WP_097133287.1">
    <property type="nucleotide sequence ID" value="NZ_OCMT01000004.1"/>
</dbReference>
<name>A0A286ACZ9_9SPHI</name>
<dbReference type="PROSITE" id="PS51257">
    <property type="entry name" value="PROKAR_LIPOPROTEIN"/>
    <property type="match status" value="1"/>
</dbReference>
<dbReference type="Proteomes" id="UP000219281">
    <property type="component" value="Unassembled WGS sequence"/>
</dbReference>
<protein>
    <submittedName>
        <fullName evidence="1">Uncharacterized protein</fullName>
    </submittedName>
</protein>
<dbReference type="EMBL" id="OCMT01000004">
    <property type="protein sequence ID" value="SOD19773.1"/>
    <property type="molecule type" value="Genomic_DNA"/>
</dbReference>
<accession>A0A286ACZ9</accession>
<dbReference type="AlphaFoldDB" id="A0A286ACZ9"/>
<sequence length="183" mass="21124">MNRKTTLTVIAFSGILYSCKQPSPEDSTQTSVKTYITDSLKTRKISFQEFSNFDTITRYDSLVNEIKVINQKIEHVNTELKKTIDYKAEYDNIAGMASLFSNKENQNKIDETYENISRTIKNFEAGLELFNRNKNEALALVKDEKNKVEVSEYLIACKYLIGKEIYSETFVVNPKFKVVQTLK</sequence>
<keyword evidence="2" id="KW-1185">Reference proteome</keyword>
<evidence type="ECO:0000313" key="1">
    <source>
        <dbReference type="EMBL" id="SOD19773.1"/>
    </source>
</evidence>
<organism evidence="1 2">
    <name type="scientific">Pedobacter xixiisoli</name>
    <dbReference type="NCBI Taxonomy" id="1476464"/>
    <lineage>
        <taxon>Bacteria</taxon>
        <taxon>Pseudomonadati</taxon>
        <taxon>Bacteroidota</taxon>
        <taxon>Sphingobacteriia</taxon>
        <taxon>Sphingobacteriales</taxon>
        <taxon>Sphingobacteriaceae</taxon>
        <taxon>Pedobacter</taxon>
    </lineage>
</organism>
<proteinExistence type="predicted"/>
<evidence type="ECO:0000313" key="2">
    <source>
        <dbReference type="Proteomes" id="UP000219281"/>
    </source>
</evidence>
<reference evidence="2" key="1">
    <citation type="submission" date="2017-09" db="EMBL/GenBank/DDBJ databases">
        <authorList>
            <person name="Varghese N."/>
            <person name="Submissions S."/>
        </authorList>
    </citation>
    <scope>NUCLEOTIDE SEQUENCE [LARGE SCALE GENOMIC DNA]</scope>
    <source>
        <strain evidence="2">CGMCC 1.12803</strain>
    </source>
</reference>